<accession>R7S723</accession>
<gene>
    <name evidence="1" type="ORF">TRAVEDRAFT_101708</name>
</gene>
<dbReference type="OMA" id="ASWIWAR"/>
<dbReference type="AlphaFoldDB" id="R7S723"/>
<organism evidence="1 2">
    <name type="scientific">Trametes versicolor (strain FP-101664)</name>
    <name type="common">White-rot fungus</name>
    <name type="synonym">Coriolus versicolor</name>
    <dbReference type="NCBI Taxonomy" id="717944"/>
    <lineage>
        <taxon>Eukaryota</taxon>
        <taxon>Fungi</taxon>
        <taxon>Dikarya</taxon>
        <taxon>Basidiomycota</taxon>
        <taxon>Agaricomycotina</taxon>
        <taxon>Agaricomycetes</taxon>
        <taxon>Polyporales</taxon>
        <taxon>Polyporaceae</taxon>
        <taxon>Trametes</taxon>
    </lineage>
</organism>
<evidence type="ECO:0000313" key="2">
    <source>
        <dbReference type="Proteomes" id="UP000054317"/>
    </source>
</evidence>
<feature type="non-terminal residue" evidence="1">
    <location>
        <position position="1"/>
    </location>
</feature>
<dbReference type="RefSeq" id="XP_008045736.1">
    <property type="nucleotide sequence ID" value="XM_008047545.1"/>
</dbReference>
<name>R7S723_TRAVS</name>
<protein>
    <submittedName>
        <fullName evidence="1">Uncharacterized protein</fullName>
    </submittedName>
</protein>
<proteinExistence type="predicted"/>
<dbReference type="EMBL" id="JH711818">
    <property type="protein sequence ID" value="EIW51382.1"/>
    <property type="molecule type" value="Genomic_DNA"/>
</dbReference>
<dbReference type="Proteomes" id="UP000054317">
    <property type="component" value="Unassembled WGS sequence"/>
</dbReference>
<reference evidence="2" key="1">
    <citation type="journal article" date="2012" name="Science">
        <title>The Paleozoic origin of enzymatic lignin decomposition reconstructed from 31 fungal genomes.</title>
        <authorList>
            <person name="Floudas D."/>
            <person name="Binder M."/>
            <person name="Riley R."/>
            <person name="Barry K."/>
            <person name="Blanchette R.A."/>
            <person name="Henrissat B."/>
            <person name="Martinez A.T."/>
            <person name="Otillar R."/>
            <person name="Spatafora J.W."/>
            <person name="Yadav J.S."/>
            <person name="Aerts A."/>
            <person name="Benoit I."/>
            <person name="Boyd A."/>
            <person name="Carlson A."/>
            <person name="Copeland A."/>
            <person name="Coutinho P.M."/>
            <person name="de Vries R.P."/>
            <person name="Ferreira P."/>
            <person name="Findley K."/>
            <person name="Foster B."/>
            <person name="Gaskell J."/>
            <person name="Glotzer D."/>
            <person name="Gorecki P."/>
            <person name="Heitman J."/>
            <person name="Hesse C."/>
            <person name="Hori C."/>
            <person name="Igarashi K."/>
            <person name="Jurgens J.A."/>
            <person name="Kallen N."/>
            <person name="Kersten P."/>
            <person name="Kohler A."/>
            <person name="Kuees U."/>
            <person name="Kumar T.K.A."/>
            <person name="Kuo A."/>
            <person name="LaButti K."/>
            <person name="Larrondo L.F."/>
            <person name="Lindquist E."/>
            <person name="Ling A."/>
            <person name="Lombard V."/>
            <person name="Lucas S."/>
            <person name="Lundell T."/>
            <person name="Martin R."/>
            <person name="McLaughlin D.J."/>
            <person name="Morgenstern I."/>
            <person name="Morin E."/>
            <person name="Murat C."/>
            <person name="Nagy L.G."/>
            <person name="Nolan M."/>
            <person name="Ohm R.A."/>
            <person name="Patyshakuliyeva A."/>
            <person name="Rokas A."/>
            <person name="Ruiz-Duenas F.J."/>
            <person name="Sabat G."/>
            <person name="Salamov A."/>
            <person name="Samejima M."/>
            <person name="Schmutz J."/>
            <person name="Slot J.C."/>
            <person name="St John F."/>
            <person name="Stenlid J."/>
            <person name="Sun H."/>
            <person name="Sun S."/>
            <person name="Syed K."/>
            <person name="Tsang A."/>
            <person name="Wiebenga A."/>
            <person name="Young D."/>
            <person name="Pisabarro A."/>
            <person name="Eastwood D.C."/>
            <person name="Martin F."/>
            <person name="Cullen D."/>
            <person name="Grigoriev I.V."/>
            <person name="Hibbett D.S."/>
        </authorList>
    </citation>
    <scope>NUCLEOTIDE SEQUENCE [LARGE SCALE GENOMIC DNA]</scope>
    <source>
        <strain evidence="2">FP-101664</strain>
    </source>
</reference>
<dbReference type="KEGG" id="tvs:TRAVEDRAFT_101708"/>
<dbReference type="GeneID" id="19406643"/>
<dbReference type="OrthoDB" id="2753872at2759"/>
<sequence length="248" mass="27979">EALELPSDFTREERSEYELDRLADCELQIRVGMAFDQLDAVRLAVQHRAAHLDHKAKAVKGAKANAAAQVEIKRADQRARVLSTRYNANYDKIQLLRASTANPLVEDVSRRTKDDDLRISSIATPRTLGDKSLTASWIWARVDRGLHIVDIVQWFRAKAAKDRADEAVNKLCAEFRRTCMGYGAYAELWRTAATRCEGGERAYAYKTAAMWERMKKACGVEYDAARKEGVAGELLDHTRVSLASQRFS</sequence>
<feature type="non-terminal residue" evidence="1">
    <location>
        <position position="248"/>
    </location>
</feature>
<evidence type="ECO:0000313" key="1">
    <source>
        <dbReference type="EMBL" id="EIW51382.1"/>
    </source>
</evidence>
<keyword evidence="2" id="KW-1185">Reference proteome</keyword>